<keyword evidence="2" id="KW-0732">Signal</keyword>
<name>A0AAV2PV09_MEGNR</name>
<accession>A0AAV2PV09</accession>
<evidence type="ECO:0000313" key="4">
    <source>
        <dbReference type="Proteomes" id="UP001497623"/>
    </source>
</evidence>
<gene>
    <name evidence="3" type="ORF">MNOR_LOCUS4173</name>
</gene>
<feature type="signal peptide" evidence="2">
    <location>
        <begin position="1"/>
        <end position="23"/>
    </location>
</feature>
<feature type="chain" id="PRO_5043393778" description="Hymenoptaecin" evidence="2">
    <location>
        <begin position="24"/>
        <end position="143"/>
    </location>
</feature>
<feature type="compositionally biased region" description="Basic and acidic residues" evidence="1">
    <location>
        <begin position="101"/>
        <end position="110"/>
    </location>
</feature>
<evidence type="ECO:0000313" key="3">
    <source>
        <dbReference type="EMBL" id="CAL4064616.1"/>
    </source>
</evidence>
<dbReference type="Proteomes" id="UP001497623">
    <property type="component" value="Unassembled WGS sequence"/>
</dbReference>
<dbReference type="EMBL" id="CAXKWB010001515">
    <property type="protein sequence ID" value="CAL4064616.1"/>
    <property type="molecule type" value="Genomic_DNA"/>
</dbReference>
<protein>
    <recommendedName>
        <fullName evidence="5">Hymenoptaecin</fullName>
    </recommendedName>
</protein>
<evidence type="ECO:0008006" key="5">
    <source>
        <dbReference type="Google" id="ProtNLM"/>
    </source>
</evidence>
<dbReference type="AlphaFoldDB" id="A0AAV2PV09"/>
<reference evidence="3 4" key="1">
    <citation type="submission" date="2024-05" db="EMBL/GenBank/DDBJ databases">
        <authorList>
            <person name="Wallberg A."/>
        </authorList>
    </citation>
    <scope>NUCLEOTIDE SEQUENCE [LARGE SCALE GENOMIC DNA]</scope>
</reference>
<feature type="region of interest" description="Disordered" evidence="1">
    <location>
        <begin position="87"/>
        <end position="143"/>
    </location>
</feature>
<proteinExistence type="predicted"/>
<evidence type="ECO:0000256" key="1">
    <source>
        <dbReference type="SAM" id="MobiDB-lite"/>
    </source>
</evidence>
<comment type="caution">
    <text evidence="3">The sequence shown here is derived from an EMBL/GenBank/DDBJ whole genome shotgun (WGS) entry which is preliminary data.</text>
</comment>
<sequence>MMVHQSVVPLVTVLLFVLHHTAARPQGRAFSSSPTLNKVSGGKPQLYEDYLKQPDGMDNFYNKPIHSSGFQPKKVKYNDRKSYINRHDDSFFNMDPLPETQFEHNEEHPYNAEPKQSQDDATNNKYGGLGVILGPQNPLRQLG</sequence>
<organism evidence="3 4">
    <name type="scientific">Meganyctiphanes norvegica</name>
    <name type="common">Northern krill</name>
    <name type="synonym">Thysanopoda norvegica</name>
    <dbReference type="NCBI Taxonomy" id="48144"/>
    <lineage>
        <taxon>Eukaryota</taxon>
        <taxon>Metazoa</taxon>
        <taxon>Ecdysozoa</taxon>
        <taxon>Arthropoda</taxon>
        <taxon>Crustacea</taxon>
        <taxon>Multicrustacea</taxon>
        <taxon>Malacostraca</taxon>
        <taxon>Eumalacostraca</taxon>
        <taxon>Eucarida</taxon>
        <taxon>Euphausiacea</taxon>
        <taxon>Euphausiidae</taxon>
        <taxon>Meganyctiphanes</taxon>
    </lineage>
</organism>
<keyword evidence="4" id="KW-1185">Reference proteome</keyword>
<evidence type="ECO:0000256" key="2">
    <source>
        <dbReference type="SAM" id="SignalP"/>
    </source>
</evidence>